<name>L1MF00_9CORY</name>
<dbReference type="eggNOG" id="COG0791">
    <property type="taxonomic scope" value="Bacteria"/>
</dbReference>
<dbReference type="Gene3D" id="6.10.250.3150">
    <property type="match status" value="1"/>
</dbReference>
<evidence type="ECO:0000256" key="4">
    <source>
        <dbReference type="ARBA" id="ARBA00022807"/>
    </source>
</evidence>
<feature type="compositionally biased region" description="Basic and acidic residues" evidence="6">
    <location>
        <begin position="40"/>
        <end position="79"/>
    </location>
</feature>
<feature type="coiled-coil region" evidence="5">
    <location>
        <begin position="162"/>
        <end position="189"/>
    </location>
</feature>
<dbReference type="GO" id="GO:0008234">
    <property type="term" value="F:cysteine-type peptidase activity"/>
    <property type="evidence" value="ECO:0007669"/>
    <property type="project" value="UniProtKB-KW"/>
</dbReference>
<dbReference type="InterPro" id="IPR038765">
    <property type="entry name" value="Papain-like_cys_pep_sf"/>
</dbReference>
<dbReference type="GO" id="GO:0006508">
    <property type="term" value="P:proteolysis"/>
    <property type="evidence" value="ECO:0007669"/>
    <property type="project" value="UniProtKB-KW"/>
</dbReference>
<dbReference type="eggNOG" id="COG3599">
    <property type="taxonomic scope" value="Bacteria"/>
</dbReference>
<dbReference type="AlphaFoldDB" id="L1MF00"/>
<feature type="domain" description="NlpC/P60" evidence="7">
    <location>
        <begin position="219"/>
        <end position="333"/>
    </location>
</feature>
<gene>
    <name evidence="8" type="ORF">HMPREF9997_01695</name>
</gene>
<protein>
    <submittedName>
        <fullName evidence="8">NlpC/P60 family protein</fullName>
    </submittedName>
</protein>
<dbReference type="InterPro" id="IPR000064">
    <property type="entry name" value="NLP_P60_dom"/>
</dbReference>
<keyword evidence="9" id="KW-1185">Reference proteome</keyword>
<evidence type="ECO:0000313" key="8">
    <source>
        <dbReference type="EMBL" id="EKX89792.1"/>
    </source>
</evidence>
<keyword evidence="4" id="KW-0788">Thiol protease</keyword>
<organism evidence="8 9">
    <name type="scientific">Corynebacterium durum F0235</name>
    <dbReference type="NCBI Taxonomy" id="1035195"/>
    <lineage>
        <taxon>Bacteria</taxon>
        <taxon>Bacillati</taxon>
        <taxon>Actinomycetota</taxon>
        <taxon>Actinomycetes</taxon>
        <taxon>Mycobacteriales</taxon>
        <taxon>Corynebacteriaceae</taxon>
        <taxon>Corynebacterium</taxon>
    </lineage>
</organism>
<dbReference type="Proteomes" id="UP000010445">
    <property type="component" value="Unassembled WGS sequence"/>
</dbReference>
<feature type="region of interest" description="Disordered" evidence="6">
    <location>
        <begin position="40"/>
        <end position="81"/>
    </location>
</feature>
<evidence type="ECO:0000256" key="3">
    <source>
        <dbReference type="ARBA" id="ARBA00022801"/>
    </source>
</evidence>
<evidence type="ECO:0000313" key="9">
    <source>
        <dbReference type="Proteomes" id="UP000010445"/>
    </source>
</evidence>
<accession>L1MF00</accession>
<dbReference type="InterPro" id="IPR051794">
    <property type="entry name" value="PG_Endopeptidase_C40"/>
</dbReference>
<dbReference type="Pfam" id="PF00877">
    <property type="entry name" value="NLPC_P60"/>
    <property type="match status" value="1"/>
</dbReference>
<dbReference type="EMBL" id="AMEM01000022">
    <property type="protein sequence ID" value="EKX89792.1"/>
    <property type="molecule type" value="Genomic_DNA"/>
</dbReference>
<evidence type="ECO:0000259" key="7">
    <source>
        <dbReference type="PROSITE" id="PS51935"/>
    </source>
</evidence>
<dbReference type="Gene3D" id="3.90.1720.10">
    <property type="entry name" value="endopeptidase domain like (from Nostoc punctiforme)"/>
    <property type="match status" value="1"/>
</dbReference>
<evidence type="ECO:0000256" key="1">
    <source>
        <dbReference type="ARBA" id="ARBA00007074"/>
    </source>
</evidence>
<dbReference type="PANTHER" id="PTHR47359:SF3">
    <property type="entry name" value="NLP_P60 DOMAIN-CONTAINING PROTEIN-RELATED"/>
    <property type="match status" value="1"/>
</dbReference>
<dbReference type="STRING" id="1035195.HMPREF9997_01695"/>
<evidence type="ECO:0000256" key="6">
    <source>
        <dbReference type="SAM" id="MobiDB-lite"/>
    </source>
</evidence>
<sequence length="333" mass="35895">MIVAAATLGSTVGSQFTAAADPDQVDSLIAQMEKVSREVEAKNEEVKHLEEELTGKEKSIDSLRQEVKASGERAERARSLVDSTQTEVNRLAASKYRGAAVDPITTVISAKNPQSAIDRSAYLASRTKRTESTVEGLLHATEEAAAEHNRASRAAAQADFELGEMQSHKKDLDRQQEDLKKQTEGIRKQVDGLSDADRQRWIQKNGPLEVDMARITGINPVGMAAVQAAMTKLGAPYGWGATGPSEFDCSGLVYWAFQQQGKTVPRTSQAQMGGGTPVSRAELQPGDVVGYYPGATHVGIYVGDGKLVHASDYGIPVQVVGVDSMPFYGARRY</sequence>
<proteinExistence type="inferred from homology"/>
<keyword evidence="5" id="KW-0175">Coiled coil</keyword>
<dbReference type="PROSITE" id="PS51935">
    <property type="entry name" value="NLPC_P60"/>
    <property type="match status" value="1"/>
</dbReference>
<reference evidence="8 9" key="1">
    <citation type="submission" date="2012-05" db="EMBL/GenBank/DDBJ databases">
        <authorList>
            <person name="Weinstock G."/>
            <person name="Sodergren E."/>
            <person name="Lobos E.A."/>
            <person name="Fulton L."/>
            <person name="Fulton R."/>
            <person name="Courtney L."/>
            <person name="Fronick C."/>
            <person name="O'Laughlin M."/>
            <person name="Godfrey J."/>
            <person name="Wilson R.M."/>
            <person name="Miner T."/>
            <person name="Farmer C."/>
            <person name="Delehaunty K."/>
            <person name="Cordes M."/>
            <person name="Minx P."/>
            <person name="Tomlinson C."/>
            <person name="Chen J."/>
            <person name="Wollam A."/>
            <person name="Pepin K.H."/>
            <person name="Bhonagiri V."/>
            <person name="Zhang X."/>
            <person name="Suruliraj S."/>
            <person name="Warren W."/>
            <person name="Mitreva M."/>
            <person name="Mardis E.R."/>
            <person name="Wilson R.K."/>
        </authorList>
    </citation>
    <scope>NUCLEOTIDE SEQUENCE [LARGE SCALE GENOMIC DNA]</scope>
    <source>
        <strain evidence="8 9">F0235</strain>
    </source>
</reference>
<evidence type="ECO:0000256" key="2">
    <source>
        <dbReference type="ARBA" id="ARBA00022670"/>
    </source>
</evidence>
<dbReference type="SUPFAM" id="SSF54001">
    <property type="entry name" value="Cysteine proteinases"/>
    <property type="match status" value="1"/>
</dbReference>
<comment type="caution">
    <text evidence="8">The sequence shown here is derived from an EMBL/GenBank/DDBJ whole genome shotgun (WGS) entry which is preliminary data.</text>
</comment>
<dbReference type="PANTHER" id="PTHR47359">
    <property type="entry name" value="PEPTIDOGLYCAN DL-ENDOPEPTIDASE CWLO"/>
    <property type="match status" value="1"/>
</dbReference>
<dbReference type="HOGENOM" id="CLU_034085_1_1_11"/>
<keyword evidence="2" id="KW-0645">Protease</keyword>
<comment type="similarity">
    <text evidence="1">Belongs to the peptidase C40 family.</text>
</comment>
<dbReference type="PATRIC" id="fig|1035195.3.peg.1531"/>
<keyword evidence="3" id="KW-0378">Hydrolase</keyword>
<evidence type="ECO:0000256" key="5">
    <source>
        <dbReference type="SAM" id="Coils"/>
    </source>
</evidence>